<accession>A0A4S2KI57</accession>
<reference evidence="2 3" key="1">
    <citation type="journal article" date="2019" name="Philos. Trans. R. Soc. Lond., B, Biol. Sci.">
        <title>Ant behaviour and brain gene expression of defending hosts depend on the ecological success of the intruding social parasite.</title>
        <authorList>
            <person name="Kaur R."/>
            <person name="Stoldt M."/>
            <person name="Jongepier E."/>
            <person name="Feldmeyer B."/>
            <person name="Menzel F."/>
            <person name="Bornberg-Bauer E."/>
            <person name="Foitzik S."/>
        </authorList>
    </citation>
    <scope>NUCLEOTIDE SEQUENCE [LARGE SCALE GENOMIC DNA]</scope>
    <source>
        <tissue evidence="2">Whole body</tissue>
    </source>
</reference>
<dbReference type="PROSITE" id="PS50940">
    <property type="entry name" value="CHIT_BIND_II"/>
    <property type="match status" value="1"/>
</dbReference>
<proteinExistence type="predicted"/>
<comment type="caution">
    <text evidence="2">The sequence shown here is derived from an EMBL/GenBank/DDBJ whole genome shotgun (WGS) entry which is preliminary data.</text>
</comment>
<dbReference type="AlphaFoldDB" id="A0A4S2KI57"/>
<dbReference type="InterPro" id="IPR002557">
    <property type="entry name" value="Chitin-bd_dom"/>
</dbReference>
<dbReference type="GO" id="GO:0008061">
    <property type="term" value="F:chitin binding"/>
    <property type="evidence" value="ECO:0007669"/>
    <property type="project" value="InterPro"/>
</dbReference>
<dbReference type="EMBL" id="QBLH01002732">
    <property type="protein sequence ID" value="TGZ47477.1"/>
    <property type="molecule type" value="Genomic_DNA"/>
</dbReference>
<keyword evidence="3" id="KW-1185">Reference proteome</keyword>
<dbReference type="Pfam" id="PF01607">
    <property type="entry name" value="CBM_14"/>
    <property type="match status" value="1"/>
</dbReference>
<dbReference type="SUPFAM" id="SSF57625">
    <property type="entry name" value="Invertebrate chitin-binding proteins"/>
    <property type="match status" value="1"/>
</dbReference>
<dbReference type="InterPro" id="IPR036508">
    <property type="entry name" value="Chitin-bd_dom_sf"/>
</dbReference>
<protein>
    <recommendedName>
        <fullName evidence="1">Chitin-binding type-2 domain-containing protein</fullName>
    </recommendedName>
</protein>
<organism evidence="2 3">
    <name type="scientific">Temnothorax longispinosus</name>
    <dbReference type="NCBI Taxonomy" id="300112"/>
    <lineage>
        <taxon>Eukaryota</taxon>
        <taxon>Metazoa</taxon>
        <taxon>Ecdysozoa</taxon>
        <taxon>Arthropoda</taxon>
        <taxon>Hexapoda</taxon>
        <taxon>Insecta</taxon>
        <taxon>Pterygota</taxon>
        <taxon>Neoptera</taxon>
        <taxon>Endopterygota</taxon>
        <taxon>Hymenoptera</taxon>
        <taxon>Apocrita</taxon>
        <taxon>Aculeata</taxon>
        <taxon>Formicoidea</taxon>
        <taxon>Formicidae</taxon>
        <taxon>Myrmicinae</taxon>
        <taxon>Temnothorax</taxon>
    </lineage>
</organism>
<dbReference type="Gene3D" id="2.170.140.10">
    <property type="entry name" value="Chitin binding domain"/>
    <property type="match status" value="1"/>
</dbReference>
<feature type="domain" description="Chitin-binding type-2" evidence="1">
    <location>
        <begin position="28"/>
        <end position="86"/>
    </location>
</feature>
<sequence>MEYVKTEEHLYAIPSHLICDKIIFERTRNIQHSGTAYVSPYPGDCSKYEQCDSSGCFVMSCGRGTEFNPAIGTCDYPLRDRTGCTNRG</sequence>
<evidence type="ECO:0000259" key="1">
    <source>
        <dbReference type="PROSITE" id="PS50940"/>
    </source>
</evidence>
<gene>
    <name evidence="2" type="ORF">DBV15_00245</name>
</gene>
<dbReference type="Proteomes" id="UP000310200">
    <property type="component" value="Unassembled WGS sequence"/>
</dbReference>
<evidence type="ECO:0000313" key="3">
    <source>
        <dbReference type="Proteomes" id="UP000310200"/>
    </source>
</evidence>
<name>A0A4S2KI57_9HYME</name>
<evidence type="ECO:0000313" key="2">
    <source>
        <dbReference type="EMBL" id="TGZ47477.1"/>
    </source>
</evidence>
<dbReference type="GO" id="GO:0005576">
    <property type="term" value="C:extracellular region"/>
    <property type="evidence" value="ECO:0007669"/>
    <property type="project" value="InterPro"/>
</dbReference>